<dbReference type="SMART" id="SM00470">
    <property type="entry name" value="ParB"/>
    <property type="match status" value="1"/>
</dbReference>
<proteinExistence type="predicted"/>
<feature type="region of interest" description="Disordered" evidence="1">
    <location>
        <begin position="530"/>
        <end position="554"/>
    </location>
</feature>
<comment type="caution">
    <text evidence="3">The sequence shown here is derived from an EMBL/GenBank/DDBJ whole genome shotgun (WGS) entry which is preliminary data.</text>
</comment>
<protein>
    <submittedName>
        <fullName evidence="3">ParB N-terminal domain-containing protein</fullName>
    </submittedName>
</protein>
<dbReference type="SUPFAM" id="SSF109709">
    <property type="entry name" value="KorB DNA-binding domain-like"/>
    <property type="match status" value="1"/>
</dbReference>
<keyword evidence="4" id="KW-1185">Reference proteome</keyword>
<feature type="domain" description="ParB-like N-terminal" evidence="2">
    <location>
        <begin position="22"/>
        <end position="112"/>
    </location>
</feature>
<evidence type="ECO:0000256" key="1">
    <source>
        <dbReference type="SAM" id="MobiDB-lite"/>
    </source>
</evidence>
<dbReference type="Proteomes" id="UP001298593">
    <property type="component" value="Unassembled WGS sequence"/>
</dbReference>
<dbReference type="Gene3D" id="3.90.1530.10">
    <property type="entry name" value="Conserved hypothetical protein from pyrococcus furiosus pfu- 392566-001, ParB domain"/>
    <property type="match status" value="1"/>
</dbReference>
<sequence>MTDKLTTEETGTDTQVVGGTLEHLDPHTLVLDTNVRADVDLDAAFVASIKEHGVLMPIGARKASDGRILVRAGQRRTLAAREAGLHRVPVYVQPLTDGDDTANLVNRVAEQIVENDQRRELTEGERARGIQQLLDAGISVSKVARKLSVKADTVKAAEAVGKSETATSALDTGQLSLAEAAALTEFDAFPGALDRLTAAAGTRRFEHVVAQLREEQASWQAQQEAESQWREKGFTVLDELPGATDTGCVELRWLLTAAGDEATENTVTDPAQWAVAIEEDNAVLDVETGEIVDESTVDWNTENDDEAVPAEGLRHANTVKDGTVYLPTFYCLDYQAAGLTLDSWYARRAGVITGTDAPAGDTDEDAAAARAQAEAEQAEAQRRERRKVIALNRLGDAAMVVRREFLVKLLTRKTPPKGAGIFTANCLVRDPSLISDFQGPTVSAELLGVDASTGLRKLVTDLPPTGDARAQVLTLAVVLGALEARTPKDAWRGGGGGYLVRSRDYLAFLVEQGYELADVERIITGERSADEVYDETLADGQESDGQADEPDSDG</sequence>
<dbReference type="RefSeq" id="WP_329780108.1">
    <property type="nucleotide sequence ID" value="NZ_JAYJJU010000018.1"/>
</dbReference>
<dbReference type="Gene3D" id="1.10.10.2830">
    <property type="match status" value="1"/>
</dbReference>
<accession>A0ABU5Y0W2</accession>
<dbReference type="PANTHER" id="PTHR33375">
    <property type="entry name" value="CHROMOSOME-PARTITIONING PROTEIN PARB-RELATED"/>
    <property type="match status" value="1"/>
</dbReference>
<feature type="compositionally biased region" description="Acidic residues" evidence="1">
    <location>
        <begin position="531"/>
        <end position="554"/>
    </location>
</feature>
<dbReference type="InterPro" id="IPR036086">
    <property type="entry name" value="ParB/Sulfiredoxin_sf"/>
</dbReference>
<evidence type="ECO:0000313" key="3">
    <source>
        <dbReference type="EMBL" id="MEB3033306.1"/>
    </source>
</evidence>
<dbReference type="SUPFAM" id="SSF110849">
    <property type="entry name" value="ParB/Sulfiredoxin"/>
    <property type="match status" value="1"/>
</dbReference>
<reference evidence="3 4" key="1">
    <citation type="submission" date="2023-12" db="EMBL/GenBank/DDBJ databases">
        <title>Description of new species of Mycobacterium terrae complex isolated from sewage at the Sao Paulo Zoological Park Foundation in Brazil.</title>
        <authorList>
            <person name="Romagnoli C.L."/>
            <person name="Conceicao E.C."/>
            <person name="Machado E."/>
            <person name="Barreto L.B.P.F."/>
            <person name="Sharma A."/>
            <person name="Silva N.M."/>
            <person name="Marques L.E."/>
            <person name="Juliana M.A."/>
            <person name="Lourenco M.C.S."/>
            <person name="Digiampietri L.A."/>
            <person name="Suffys P.N."/>
            <person name="Viana-Niero C."/>
        </authorList>
    </citation>
    <scope>NUCLEOTIDE SEQUENCE [LARGE SCALE GENOMIC DNA]</scope>
    <source>
        <strain evidence="3 4">MYC340</strain>
    </source>
</reference>
<dbReference type="PANTHER" id="PTHR33375:SF1">
    <property type="entry name" value="CHROMOSOME-PARTITIONING PROTEIN PARB-RELATED"/>
    <property type="match status" value="1"/>
</dbReference>
<dbReference type="EMBL" id="JAYJJU010000018">
    <property type="protein sequence ID" value="MEB3033306.1"/>
    <property type="molecule type" value="Genomic_DNA"/>
</dbReference>
<evidence type="ECO:0000313" key="4">
    <source>
        <dbReference type="Proteomes" id="UP001298593"/>
    </source>
</evidence>
<dbReference type="InterPro" id="IPR050336">
    <property type="entry name" value="Chromosome_partition/occlusion"/>
</dbReference>
<evidence type="ECO:0000259" key="2">
    <source>
        <dbReference type="SMART" id="SM00470"/>
    </source>
</evidence>
<dbReference type="InterPro" id="IPR003115">
    <property type="entry name" value="ParB_N"/>
</dbReference>
<name>A0ABU5Y0W2_9MYCO</name>
<gene>
    <name evidence="3" type="ORF">KV113_17280</name>
</gene>
<organism evidence="3 4">
    <name type="scientific">[Mycobacterium] nativiensis</name>
    <dbReference type="NCBI Taxonomy" id="2855503"/>
    <lineage>
        <taxon>Bacteria</taxon>
        <taxon>Bacillati</taxon>
        <taxon>Actinomycetota</taxon>
        <taxon>Actinomycetes</taxon>
        <taxon>Mycobacteriales</taxon>
        <taxon>Mycobacteriaceae</taxon>
        <taxon>Mycolicibacter</taxon>
    </lineage>
</organism>
<dbReference type="Pfam" id="PF02195">
    <property type="entry name" value="ParB_N"/>
    <property type="match status" value="1"/>
</dbReference>